<accession>B0DGD6</accession>
<dbReference type="EMBL" id="DS547109">
    <property type="protein sequence ID" value="EDR06255.1"/>
    <property type="molecule type" value="Genomic_DNA"/>
</dbReference>
<keyword evidence="3" id="KW-1185">Reference proteome</keyword>
<proteinExistence type="predicted"/>
<evidence type="ECO:0000313" key="3">
    <source>
        <dbReference type="Proteomes" id="UP000001194"/>
    </source>
</evidence>
<reference evidence="2 3" key="1">
    <citation type="journal article" date="2008" name="Nature">
        <title>The genome of Laccaria bicolor provides insights into mycorrhizal symbiosis.</title>
        <authorList>
            <person name="Martin F."/>
            <person name="Aerts A."/>
            <person name="Ahren D."/>
            <person name="Brun A."/>
            <person name="Danchin E.G.J."/>
            <person name="Duchaussoy F."/>
            <person name="Gibon J."/>
            <person name="Kohler A."/>
            <person name="Lindquist E."/>
            <person name="Pereda V."/>
            <person name="Salamov A."/>
            <person name="Shapiro H.J."/>
            <person name="Wuyts J."/>
            <person name="Blaudez D."/>
            <person name="Buee M."/>
            <person name="Brokstein P."/>
            <person name="Canbaeck B."/>
            <person name="Cohen D."/>
            <person name="Courty P.E."/>
            <person name="Coutinho P.M."/>
            <person name="Delaruelle C."/>
            <person name="Detter J.C."/>
            <person name="Deveau A."/>
            <person name="DiFazio S."/>
            <person name="Duplessis S."/>
            <person name="Fraissinet-Tachet L."/>
            <person name="Lucic E."/>
            <person name="Frey-Klett P."/>
            <person name="Fourrey C."/>
            <person name="Feussner I."/>
            <person name="Gay G."/>
            <person name="Grimwood J."/>
            <person name="Hoegger P.J."/>
            <person name="Jain P."/>
            <person name="Kilaru S."/>
            <person name="Labbe J."/>
            <person name="Lin Y.C."/>
            <person name="Legue V."/>
            <person name="Le Tacon F."/>
            <person name="Marmeisse R."/>
            <person name="Melayah D."/>
            <person name="Montanini B."/>
            <person name="Muratet M."/>
            <person name="Nehls U."/>
            <person name="Niculita-Hirzel H."/>
            <person name="Oudot-Le Secq M.P."/>
            <person name="Peter M."/>
            <person name="Quesneville H."/>
            <person name="Rajashekar B."/>
            <person name="Reich M."/>
            <person name="Rouhier N."/>
            <person name="Schmutz J."/>
            <person name="Yin T."/>
            <person name="Chalot M."/>
            <person name="Henrissat B."/>
            <person name="Kuees U."/>
            <person name="Lucas S."/>
            <person name="Van de Peer Y."/>
            <person name="Podila G.K."/>
            <person name="Polle A."/>
            <person name="Pukkila P.J."/>
            <person name="Richardson P.M."/>
            <person name="Rouze P."/>
            <person name="Sanders I.R."/>
            <person name="Stajich J.E."/>
            <person name="Tunlid A."/>
            <person name="Tuskan G."/>
            <person name="Grigoriev I.V."/>
        </authorList>
    </citation>
    <scope>NUCLEOTIDE SEQUENCE [LARGE SCALE GENOMIC DNA]</scope>
    <source>
        <strain evidence="3">S238N-H82 / ATCC MYA-4686</strain>
    </source>
</reference>
<sequence length="146" mass="15524">MFKPFLAKGKARIRSVAKSPPTPGQIGLFTPSEGIMKVGAAVEFAQCPSQGQSANSLSGQGSSHNEKAQLANTLSAAHPAIPWVIGVEFPVAACPNGEDFITEQAVFSNASTNRTYLGKARIRSMSKVQTHPTKGKERIRSVSKDK</sequence>
<dbReference type="AlphaFoldDB" id="B0DGD6"/>
<organism evidence="3">
    <name type="scientific">Laccaria bicolor (strain S238N-H82 / ATCC MYA-4686)</name>
    <name type="common">Bicoloured deceiver</name>
    <name type="synonym">Laccaria laccata var. bicolor</name>
    <dbReference type="NCBI Taxonomy" id="486041"/>
    <lineage>
        <taxon>Eukaryota</taxon>
        <taxon>Fungi</taxon>
        <taxon>Dikarya</taxon>
        <taxon>Basidiomycota</taxon>
        <taxon>Agaricomycotina</taxon>
        <taxon>Agaricomycetes</taxon>
        <taxon>Agaricomycetidae</taxon>
        <taxon>Agaricales</taxon>
        <taxon>Agaricineae</taxon>
        <taxon>Hydnangiaceae</taxon>
        <taxon>Laccaria</taxon>
    </lineage>
</organism>
<protein>
    <submittedName>
        <fullName evidence="2">Predicted protein</fullName>
    </submittedName>
</protein>
<dbReference type="Proteomes" id="UP000001194">
    <property type="component" value="Unassembled WGS sequence"/>
</dbReference>
<dbReference type="RefSeq" id="XP_001883116.1">
    <property type="nucleotide sequence ID" value="XM_001883081.1"/>
</dbReference>
<evidence type="ECO:0000256" key="1">
    <source>
        <dbReference type="SAM" id="MobiDB-lite"/>
    </source>
</evidence>
<gene>
    <name evidence="2" type="ORF">LACBIDRAFT_328906</name>
</gene>
<dbReference type="HOGENOM" id="CLU_128328_0_0_1"/>
<dbReference type="GeneID" id="6078719"/>
<dbReference type="InParanoid" id="B0DGD6"/>
<dbReference type="KEGG" id="lbc:LACBIDRAFT_328906"/>
<feature type="region of interest" description="Disordered" evidence="1">
    <location>
        <begin position="123"/>
        <end position="146"/>
    </location>
</feature>
<name>B0DGD6_LACBS</name>
<evidence type="ECO:0000313" key="2">
    <source>
        <dbReference type="EMBL" id="EDR06255.1"/>
    </source>
</evidence>
<feature type="compositionally biased region" description="Basic and acidic residues" evidence="1">
    <location>
        <begin position="134"/>
        <end position="146"/>
    </location>
</feature>